<evidence type="ECO:0000256" key="2">
    <source>
        <dbReference type="ARBA" id="ARBA00022803"/>
    </source>
</evidence>
<dbReference type="RefSeq" id="WP_074765878.1">
    <property type="nucleotide sequence ID" value="NZ_FNWO01000003.1"/>
</dbReference>
<dbReference type="PROSITE" id="PS50293">
    <property type="entry name" value="TPR_REGION"/>
    <property type="match status" value="1"/>
</dbReference>
<dbReference type="InterPro" id="IPR011990">
    <property type="entry name" value="TPR-like_helical_dom_sf"/>
</dbReference>
<evidence type="ECO:0000256" key="3">
    <source>
        <dbReference type="PROSITE-ProRule" id="PRU00339"/>
    </source>
</evidence>
<dbReference type="Gene3D" id="3.40.50.2000">
    <property type="entry name" value="Glycogen Phosphorylase B"/>
    <property type="match status" value="2"/>
</dbReference>
<dbReference type="Pfam" id="PF14559">
    <property type="entry name" value="TPR_19"/>
    <property type="match status" value="1"/>
</dbReference>
<protein>
    <submittedName>
        <fullName evidence="4">Tetratricopeptide repeat-containing protein</fullName>
    </submittedName>
</protein>
<dbReference type="SUPFAM" id="SSF48452">
    <property type="entry name" value="TPR-like"/>
    <property type="match status" value="2"/>
</dbReference>
<dbReference type="EMBL" id="FNWO01000003">
    <property type="protein sequence ID" value="SEH29944.1"/>
    <property type="molecule type" value="Genomic_DNA"/>
</dbReference>
<dbReference type="InterPro" id="IPR002201">
    <property type="entry name" value="Glyco_trans_9"/>
</dbReference>
<accession>A0A1H6H6P5</accession>
<dbReference type="InterPro" id="IPR051012">
    <property type="entry name" value="CellSynth/LPSAsmb/PSIAsmb"/>
</dbReference>
<reference evidence="5" key="1">
    <citation type="submission" date="2016-10" db="EMBL/GenBank/DDBJ databases">
        <authorList>
            <person name="Varghese N."/>
            <person name="Submissions S."/>
        </authorList>
    </citation>
    <scope>NUCLEOTIDE SEQUENCE [LARGE SCALE GENOMIC DNA]</scope>
    <source>
        <strain evidence="5">DSM 13234</strain>
    </source>
</reference>
<feature type="repeat" description="TPR" evidence="3">
    <location>
        <begin position="117"/>
        <end position="150"/>
    </location>
</feature>
<evidence type="ECO:0000313" key="5">
    <source>
        <dbReference type="Proteomes" id="UP000182983"/>
    </source>
</evidence>
<dbReference type="GO" id="GO:0016757">
    <property type="term" value="F:glycosyltransferase activity"/>
    <property type="evidence" value="ECO:0007669"/>
    <property type="project" value="InterPro"/>
</dbReference>
<dbReference type="Pfam" id="PF13432">
    <property type="entry name" value="TPR_16"/>
    <property type="match status" value="1"/>
</dbReference>
<gene>
    <name evidence="4" type="ORF">SAMN04244559_00837</name>
</gene>
<keyword evidence="1" id="KW-0677">Repeat</keyword>
<dbReference type="SUPFAM" id="SSF53756">
    <property type="entry name" value="UDP-Glycosyltransferase/glycogen phosphorylase"/>
    <property type="match status" value="2"/>
</dbReference>
<organism evidence="4 5">
    <name type="scientific">Magnetospirillum fulvum</name>
    <name type="common">Rhodospirillum fulvum</name>
    <dbReference type="NCBI Taxonomy" id="1082"/>
    <lineage>
        <taxon>Bacteria</taxon>
        <taxon>Pseudomonadati</taxon>
        <taxon>Pseudomonadota</taxon>
        <taxon>Alphaproteobacteria</taxon>
        <taxon>Rhodospirillales</taxon>
        <taxon>Rhodospirillaceae</taxon>
        <taxon>Magnetospirillum</taxon>
    </lineage>
</organism>
<proteinExistence type="predicted"/>
<dbReference type="Pfam" id="PF01075">
    <property type="entry name" value="Glyco_transf_9"/>
    <property type="match status" value="2"/>
</dbReference>
<dbReference type="Pfam" id="PF13181">
    <property type="entry name" value="TPR_8"/>
    <property type="match status" value="1"/>
</dbReference>
<dbReference type="SMART" id="SM00028">
    <property type="entry name" value="TPR"/>
    <property type="match status" value="6"/>
</dbReference>
<dbReference type="PANTHER" id="PTHR45586">
    <property type="entry name" value="TPR REPEAT-CONTAINING PROTEIN PA4667"/>
    <property type="match status" value="1"/>
</dbReference>
<keyword evidence="5" id="KW-1185">Reference proteome</keyword>
<dbReference type="InterPro" id="IPR019734">
    <property type="entry name" value="TPR_rpt"/>
</dbReference>
<keyword evidence="2 3" id="KW-0802">TPR repeat</keyword>
<feature type="repeat" description="TPR" evidence="3">
    <location>
        <begin position="505"/>
        <end position="538"/>
    </location>
</feature>
<name>A0A1H6H6P5_MAGFU</name>
<dbReference type="AlphaFoldDB" id="A0A1H6H6P5"/>
<dbReference type="OrthoDB" id="4961906at2"/>
<dbReference type="PROSITE" id="PS50005">
    <property type="entry name" value="TPR"/>
    <property type="match status" value="3"/>
</dbReference>
<dbReference type="Gene3D" id="1.25.40.10">
    <property type="entry name" value="Tetratricopeptide repeat domain"/>
    <property type="match status" value="3"/>
</dbReference>
<sequence length="922" mass="99577">MRRRTPRTTPVIRRPADLIAGAATLLRERAFDRAVALLEQAPGAVMGGAAELTLLGEGLLGLDCDASAGAALGRALALDPGSISARLALGRLLLRRSRFAEAAAILGEADRLLPDTPDVLTALGQAMLGLRRFDVAEALLRRAAALRPYDPWPSLGLALLFFLKGDWRTAFPYYRRRRALPNAVPAPRPGDRVWAGEPLSGRSILLYGEQGRGDMIQFLRFAPILAANGAEVAIVCPPDLMPIAPAGPLLIPFWGPTRRRFDFVSSLIDVADVLGVTAETVPAAIPYLKVPERRGGLPPAPAGTRLRVAICWAGSAAHSNDLARSVPFELFLPLLGCPGLELISVQVGPRAADIAAAGATQLVLDLSPRLGDFGDTAAMLAETDLVISVDTSVVHLAGALGRPVWTLIPYHPDWRWGLGSTATPWYPTMRLFRQSEPRAWEPVFTALRAALETLAAPLAPRPVPEILLAEAERLNNQALGELKAERLDAACERLGQGVRSVADVAKIWNNLGVALRKRRHFPAAEAAFLRAVAIEPSPGPIGNLANTLTDLGRMDEARRLQDRLLAACPPESSSIYNYGITLKNQGEGEAALRAFDRALELDPANCDARWDRSHELLRLGRWGEGWRDYEIRWSLPDAGTLGACAPMWSGQALTGRTILVIPEQGFGDTVFALRFLPVLKRLGACVVVQAQPELLRLLARFPWIDHLVPKGCPPPVPVDFQTTGMSLPGHSLAAGYHDPVGGKPYLSPDPALATIAAAAIPPTPGLNIGIVWSGSLTFRGNAYRRADLADFLPLARDPRVRLFSLQKGPVAEDLYRLRAGALVTSLDSLMTDFDMTAALLARLDGIVMTDSSVVHLAGALGRPVWAVLGERPYWLWGLGERTSWYDSVRLVRRAPSERWDAVIARAGQDAVETLLQAKARLG</sequence>
<evidence type="ECO:0000256" key="1">
    <source>
        <dbReference type="ARBA" id="ARBA00022737"/>
    </source>
</evidence>
<feature type="repeat" description="TPR" evidence="3">
    <location>
        <begin position="572"/>
        <end position="605"/>
    </location>
</feature>
<dbReference type="Proteomes" id="UP000182983">
    <property type="component" value="Unassembled WGS sequence"/>
</dbReference>
<evidence type="ECO:0000313" key="4">
    <source>
        <dbReference type="EMBL" id="SEH29944.1"/>
    </source>
</evidence>
<dbReference type="PANTHER" id="PTHR45586:SF1">
    <property type="entry name" value="LIPOPOLYSACCHARIDE ASSEMBLY PROTEIN B"/>
    <property type="match status" value="1"/>
</dbReference>
<dbReference type="Pfam" id="PF13374">
    <property type="entry name" value="TPR_10"/>
    <property type="match status" value="1"/>
</dbReference>